<accession>A0AAD6M5U5</accession>
<sequence>MEKGNAICKARSYVDLLTVNKGSLGAFLKRKGALERIAAVRLALDIARLIEECWHENKAKRLTFRQILTRLDTVHNSMAHKRAERFLLSLNICSSRSTSSAWILVMPKNYVIVAVASDMYLVKIKSIVQLKLAMTIDHNHKSIKFMLLRLVVFDVARSMVEKKIVDHCTAAKVVERHGEDDMLKCNYVEVHYCRMYAISPSLSHSRLRQVLALGNLESHRSSEIHIYITWKKHSSLAVW</sequence>
<comment type="caution">
    <text evidence="1">The sequence shown here is derived from an EMBL/GenBank/DDBJ whole genome shotgun (WGS) entry which is preliminary data.</text>
</comment>
<dbReference type="AlphaFoldDB" id="A0AAD6M5U5"/>
<evidence type="ECO:0008006" key="3">
    <source>
        <dbReference type="Google" id="ProtNLM"/>
    </source>
</evidence>
<dbReference type="Proteomes" id="UP001164929">
    <property type="component" value="Chromosome 11"/>
</dbReference>
<dbReference type="EMBL" id="JAQIZT010000011">
    <property type="protein sequence ID" value="KAJ6979351.1"/>
    <property type="molecule type" value="Genomic_DNA"/>
</dbReference>
<evidence type="ECO:0000313" key="2">
    <source>
        <dbReference type="Proteomes" id="UP001164929"/>
    </source>
</evidence>
<evidence type="ECO:0000313" key="1">
    <source>
        <dbReference type="EMBL" id="KAJ6979351.1"/>
    </source>
</evidence>
<protein>
    <recommendedName>
        <fullName evidence="3">Serine-threonine/tyrosine-protein kinase catalytic domain-containing protein</fullName>
    </recommendedName>
</protein>
<reference evidence="1" key="1">
    <citation type="journal article" date="2023" name="Mol. Ecol. Resour.">
        <title>Chromosome-level genome assembly of a triploid poplar Populus alba 'Berolinensis'.</title>
        <authorList>
            <person name="Chen S."/>
            <person name="Yu Y."/>
            <person name="Wang X."/>
            <person name="Wang S."/>
            <person name="Zhang T."/>
            <person name="Zhou Y."/>
            <person name="He R."/>
            <person name="Meng N."/>
            <person name="Wang Y."/>
            <person name="Liu W."/>
            <person name="Liu Z."/>
            <person name="Liu J."/>
            <person name="Guo Q."/>
            <person name="Huang H."/>
            <person name="Sederoff R.R."/>
            <person name="Wang G."/>
            <person name="Qu G."/>
            <person name="Chen S."/>
        </authorList>
    </citation>
    <scope>NUCLEOTIDE SEQUENCE</scope>
    <source>
        <strain evidence="1">SC-2020</strain>
    </source>
</reference>
<gene>
    <name evidence="1" type="ORF">NC653_027491</name>
</gene>
<organism evidence="1 2">
    <name type="scientific">Populus alba x Populus x berolinensis</name>
    <dbReference type="NCBI Taxonomy" id="444605"/>
    <lineage>
        <taxon>Eukaryota</taxon>
        <taxon>Viridiplantae</taxon>
        <taxon>Streptophyta</taxon>
        <taxon>Embryophyta</taxon>
        <taxon>Tracheophyta</taxon>
        <taxon>Spermatophyta</taxon>
        <taxon>Magnoliopsida</taxon>
        <taxon>eudicotyledons</taxon>
        <taxon>Gunneridae</taxon>
        <taxon>Pentapetalae</taxon>
        <taxon>rosids</taxon>
        <taxon>fabids</taxon>
        <taxon>Malpighiales</taxon>
        <taxon>Salicaceae</taxon>
        <taxon>Saliceae</taxon>
        <taxon>Populus</taxon>
    </lineage>
</organism>
<keyword evidence="2" id="KW-1185">Reference proteome</keyword>
<name>A0AAD6M5U5_9ROSI</name>
<proteinExistence type="predicted"/>